<protein>
    <recommendedName>
        <fullName evidence="2">Protein kinase domain-containing protein</fullName>
    </recommendedName>
</protein>
<feature type="compositionally biased region" description="Pro residues" evidence="1">
    <location>
        <begin position="35"/>
        <end position="45"/>
    </location>
</feature>
<dbReference type="GO" id="GO:0004674">
    <property type="term" value="F:protein serine/threonine kinase activity"/>
    <property type="evidence" value="ECO:0007669"/>
    <property type="project" value="TreeGrafter"/>
</dbReference>
<dbReference type="PANTHER" id="PTHR24359:SF1">
    <property type="entry name" value="INHIBITOR OF NUCLEAR FACTOR KAPPA-B KINASE EPSILON SUBUNIT HOMOLOG 1-RELATED"/>
    <property type="match status" value="1"/>
</dbReference>
<feature type="region of interest" description="Disordered" evidence="1">
    <location>
        <begin position="1"/>
        <end position="50"/>
    </location>
</feature>
<dbReference type="EMBL" id="CDHN01000002">
    <property type="protein sequence ID" value="CEJ89228.1"/>
    <property type="molecule type" value="Genomic_DNA"/>
</dbReference>
<dbReference type="GO" id="GO:0005524">
    <property type="term" value="F:ATP binding"/>
    <property type="evidence" value="ECO:0007669"/>
    <property type="project" value="InterPro"/>
</dbReference>
<dbReference type="OrthoDB" id="346907at2759"/>
<dbReference type="Pfam" id="PF00069">
    <property type="entry name" value="Pkinase"/>
    <property type="match status" value="1"/>
</dbReference>
<feature type="compositionally biased region" description="Low complexity" evidence="1">
    <location>
        <begin position="228"/>
        <end position="238"/>
    </location>
</feature>
<evidence type="ECO:0000313" key="3">
    <source>
        <dbReference type="EMBL" id="CEJ89228.1"/>
    </source>
</evidence>
<organism evidence="3 4">
    <name type="scientific">[Torrubiella] hemipterigena</name>
    <dbReference type="NCBI Taxonomy" id="1531966"/>
    <lineage>
        <taxon>Eukaryota</taxon>
        <taxon>Fungi</taxon>
        <taxon>Dikarya</taxon>
        <taxon>Ascomycota</taxon>
        <taxon>Pezizomycotina</taxon>
        <taxon>Sordariomycetes</taxon>
        <taxon>Hypocreomycetidae</taxon>
        <taxon>Hypocreales</taxon>
        <taxon>Clavicipitaceae</taxon>
        <taxon>Clavicipitaceae incertae sedis</taxon>
        <taxon>'Torrubiella' clade</taxon>
    </lineage>
</organism>
<dbReference type="Proteomes" id="UP000039046">
    <property type="component" value="Unassembled WGS sequence"/>
</dbReference>
<name>A0A0A1TG77_9HYPO</name>
<feature type="domain" description="Protein kinase" evidence="2">
    <location>
        <begin position="331"/>
        <end position="630"/>
    </location>
</feature>
<feature type="compositionally biased region" description="Basic and acidic residues" evidence="1">
    <location>
        <begin position="1"/>
        <end position="30"/>
    </location>
</feature>
<gene>
    <name evidence="3" type="ORF">VHEMI05083</name>
</gene>
<dbReference type="HOGENOM" id="CLU_021323_1_0_1"/>
<feature type="region of interest" description="Disordered" evidence="1">
    <location>
        <begin position="215"/>
        <end position="271"/>
    </location>
</feature>
<dbReference type="STRING" id="1531966.A0A0A1TG77"/>
<dbReference type="PANTHER" id="PTHR24359">
    <property type="entry name" value="SERINE/THREONINE-PROTEIN KINASE SBK1"/>
    <property type="match status" value="1"/>
</dbReference>
<evidence type="ECO:0000256" key="1">
    <source>
        <dbReference type="SAM" id="MobiDB-lite"/>
    </source>
</evidence>
<dbReference type="PROSITE" id="PS50011">
    <property type="entry name" value="PROTEIN_KINASE_DOM"/>
    <property type="match status" value="1"/>
</dbReference>
<dbReference type="InterPro" id="IPR000719">
    <property type="entry name" value="Prot_kinase_dom"/>
</dbReference>
<sequence>MGESKVRPPEEATEERTEPFSHSQMEDRLKKLAPAEPPSTPPRGEPVPSLDVLHVEDRHRQEGVRIIVRPYADLENNRAVSPGADNCRWLALRAEIASSDQPEHKVLAVTQTCRDIKFSVNIPGEHYEDHAPRPSLSLELYYDPASDKVVLLNCSEVPVALSPVAKQAASPRIDDYHTVYPRLAKSLAPGTWRIKVRDVTVMDFRILEKRPIYIYDSPPPMRSPPPSSVDSSQQIVSSTKRSLETEDDNPRAKRRLSELDARRPPATDDNAVVFMPPSVEPVVFSLPNSGEGPRSRELVTATSNALLEVLDKNTGDTVSVPGFYEVDQYELTKRDPIAANAMSAVYTAKHSRHDIVTVKVLKTRVPNINDKQYVHERDVIRQADMWLRETRTQEGLAHDSIVRYYGGDARFLSLYMEHVDAKDLTIPGRWRNRANDEFSGSRKDTLRIVKDIAGALSYLHGREKVHNDIKPANILYDPERGAVLCDFGMSTATSKPPTGGGTPYYIPPEFIGLKSRGPPSDVWALGVTLLYTLGKIPLPESRGRATHPRRLYWQIAGVNNPKAPHAHQGNGQPAADQMREWLSEITQVRESLNKQDLLERLVWNMLMPNPLHRITMADVMRQLQAVDAALLTAN</sequence>
<dbReference type="SUPFAM" id="SSF56112">
    <property type="entry name" value="Protein kinase-like (PK-like)"/>
    <property type="match status" value="1"/>
</dbReference>
<accession>A0A0A1TG77</accession>
<dbReference type="Gene3D" id="1.10.510.10">
    <property type="entry name" value="Transferase(Phosphotransferase) domain 1"/>
    <property type="match status" value="1"/>
</dbReference>
<feature type="compositionally biased region" description="Basic and acidic residues" evidence="1">
    <location>
        <begin position="241"/>
        <end position="266"/>
    </location>
</feature>
<dbReference type="AlphaFoldDB" id="A0A0A1TG77"/>
<keyword evidence="4" id="KW-1185">Reference proteome</keyword>
<dbReference type="InterPro" id="IPR011009">
    <property type="entry name" value="Kinase-like_dom_sf"/>
</dbReference>
<evidence type="ECO:0000259" key="2">
    <source>
        <dbReference type="PROSITE" id="PS50011"/>
    </source>
</evidence>
<reference evidence="3 4" key="1">
    <citation type="journal article" date="2015" name="Genome Announc.">
        <title>Draft Genome Sequence and Gene Annotation of the Entomopathogenic Fungus Verticillium hemipterigenum.</title>
        <authorList>
            <person name="Horn F."/>
            <person name="Habel A."/>
            <person name="Scharf D.H."/>
            <person name="Dworschak J."/>
            <person name="Brakhage A.A."/>
            <person name="Guthke R."/>
            <person name="Hertweck C."/>
            <person name="Linde J."/>
        </authorList>
    </citation>
    <scope>NUCLEOTIDE SEQUENCE [LARGE SCALE GENOMIC DNA]</scope>
</reference>
<proteinExistence type="predicted"/>
<evidence type="ECO:0000313" key="4">
    <source>
        <dbReference type="Proteomes" id="UP000039046"/>
    </source>
</evidence>
<dbReference type="SMART" id="SM00220">
    <property type="entry name" value="S_TKc"/>
    <property type="match status" value="1"/>
</dbReference>
<feature type="compositionally biased region" description="Pro residues" evidence="1">
    <location>
        <begin position="217"/>
        <end position="227"/>
    </location>
</feature>